<dbReference type="EMBL" id="DXAQ01000041">
    <property type="protein sequence ID" value="HIZ88878.1"/>
    <property type="molecule type" value="Genomic_DNA"/>
</dbReference>
<dbReference type="Proteomes" id="UP000824176">
    <property type="component" value="Unassembled WGS sequence"/>
</dbReference>
<dbReference type="AlphaFoldDB" id="A0A9D2GRU6"/>
<evidence type="ECO:0000313" key="2">
    <source>
        <dbReference type="Proteomes" id="UP000824176"/>
    </source>
</evidence>
<evidence type="ECO:0000313" key="1">
    <source>
        <dbReference type="EMBL" id="HIZ88878.1"/>
    </source>
</evidence>
<feature type="non-terminal residue" evidence="1">
    <location>
        <position position="1"/>
    </location>
</feature>
<protein>
    <submittedName>
        <fullName evidence="1">Uncharacterized protein</fullName>
    </submittedName>
</protein>
<comment type="caution">
    <text evidence="1">The sequence shown here is derived from an EMBL/GenBank/DDBJ whole genome shotgun (WGS) entry which is preliminary data.</text>
</comment>
<organism evidence="1 2">
    <name type="scientific">Candidatus Mucispirillum faecigallinarum</name>
    <dbReference type="NCBI Taxonomy" id="2838699"/>
    <lineage>
        <taxon>Bacteria</taxon>
        <taxon>Pseudomonadati</taxon>
        <taxon>Deferribacterota</taxon>
        <taxon>Deferribacteres</taxon>
        <taxon>Deferribacterales</taxon>
        <taxon>Mucispirillaceae</taxon>
        <taxon>Mucispirillum</taxon>
    </lineage>
</organism>
<gene>
    <name evidence="1" type="ORF">H9804_02945</name>
</gene>
<reference evidence="1" key="1">
    <citation type="journal article" date="2021" name="PeerJ">
        <title>Extensive microbial diversity within the chicken gut microbiome revealed by metagenomics and culture.</title>
        <authorList>
            <person name="Gilroy R."/>
            <person name="Ravi A."/>
            <person name="Getino M."/>
            <person name="Pursley I."/>
            <person name="Horton D.L."/>
            <person name="Alikhan N.F."/>
            <person name="Baker D."/>
            <person name="Gharbi K."/>
            <person name="Hall N."/>
            <person name="Watson M."/>
            <person name="Adriaenssens E.M."/>
            <person name="Foster-Nyarko E."/>
            <person name="Jarju S."/>
            <person name="Secka A."/>
            <person name="Antonio M."/>
            <person name="Oren A."/>
            <person name="Chaudhuri R.R."/>
            <person name="La Ragione R."/>
            <person name="Hildebrand F."/>
            <person name="Pallen M.J."/>
        </authorList>
    </citation>
    <scope>NUCLEOTIDE SEQUENCE</scope>
    <source>
        <strain evidence="1">ChiW4-1371</strain>
    </source>
</reference>
<proteinExistence type="predicted"/>
<sequence>ANKRIENIYLYSKSINNGLTSKITAEKSLSSLLLSLGTIIPFDYDITYIDMKAWKLRDAFLYISDTYAEIQNNKNTQINEEKLLSSLNILGTYNKNIYAPNISQWQKGELKTFNLNILPVGNLISL</sequence>
<accession>A0A9D2GRU6</accession>
<reference evidence="1" key="2">
    <citation type="submission" date="2021-04" db="EMBL/GenBank/DDBJ databases">
        <authorList>
            <person name="Gilroy R."/>
        </authorList>
    </citation>
    <scope>NUCLEOTIDE SEQUENCE</scope>
    <source>
        <strain evidence="1">ChiW4-1371</strain>
    </source>
</reference>
<name>A0A9D2GRU6_9BACT</name>